<dbReference type="AlphaFoldDB" id="A0AAV7MUB8"/>
<organism evidence="2 3">
    <name type="scientific">Pleurodeles waltl</name>
    <name type="common">Iberian ribbed newt</name>
    <dbReference type="NCBI Taxonomy" id="8319"/>
    <lineage>
        <taxon>Eukaryota</taxon>
        <taxon>Metazoa</taxon>
        <taxon>Chordata</taxon>
        <taxon>Craniata</taxon>
        <taxon>Vertebrata</taxon>
        <taxon>Euteleostomi</taxon>
        <taxon>Amphibia</taxon>
        <taxon>Batrachia</taxon>
        <taxon>Caudata</taxon>
        <taxon>Salamandroidea</taxon>
        <taxon>Salamandridae</taxon>
        <taxon>Pleurodelinae</taxon>
        <taxon>Pleurodeles</taxon>
    </lineage>
</organism>
<keyword evidence="3" id="KW-1185">Reference proteome</keyword>
<name>A0AAV7MUB8_PLEWA</name>
<reference evidence="2" key="1">
    <citation type="journal article" date="2022" name="bioRxiv">
        <title>Sequencing and chromosome-scale assembly of the giantPleurodeles waltlgenome.</title>
        <authorList>
            <person name="Brown T."/>
            <person name="Elewa A."/>
            <person name="Iarovenko S."/>
            <person name="Subramanian E."/>
            <person name="Araus A.J."/>
            <person name="Petzold A."/>
            <person name="Susuki M."/>
            <person name="Suzuki K.-i.T."/>
            <person name="Hayashi T."/>
            <person name="Toyoda A."/>
            <person name="Oliveira C."/>
            <person name="Osipova E."/>
            <person name="Leigh N.D."/>
            <person name="Simon A."/>
            <person name="Yun M.H."/>
        </authorList>
    </citation>
    <scope>NUCLEOTIDE SEQUENCE</scope>
    <source>
        <strain evidence="2">20211129_DDA</strain>
        <tissue evidence="2">Liver</tissue>
    </source>
</reference>
<feature type="region of interest" description="Disordered" evidence="1">
    <location>
        <begin position="74"/>
        <end position="112"/>
    </location>
</feature>
<protein>
    <submittedName>
        <fullName evidence="2">Uncharacterized protein</fullName>
    </submittedName>
</protein>
<accession>A0AAV7MUB8</accession>
<evidence type="ECO:0000313" key="2">
    <source>
        <dbReference type="EMBL" id="KAJ1106961.1"/>
    </source>
</evidence>
<evidence type="ECO:0000256" key="1">
    <source>
        <dbReference type="SAM" id="MobiDB-lite"/>
    </source>
</evidence>
<comment type="caution">
    <text evidence="2">The sequence shown here is derived from an EMBL/GenBank/DDBJ whole genome shotgun (WGS) entry which is preliminary data.</text>
</comment>
<dbReference type="EMBL" id="JANPWB010000013">
    <property type="protein sequence ID" value="KAJ1106961.1"/>
    <property type="molecule type" value="Genomic_DNA"/>
</dbReference>
<evidence type="ECO:0000313" key="3">
    <source>
        <dbReference type="Proteomes" id="UP001066276"/>
    </source>
</evidence>
<feature type="region of interest" description="Disordered" evidence="1">
    <location>
        <begin position="248"/>
        <end position="271"/>
    </location>
</feature>
<dbReference type="Proteomes" id="UP001066276">
    <property type="component" value="Chromosome 9"/>
</dbReference>
<gene>
    <name evidence="2" type="ORF">NDU88_004359</name>
</gene>
<proteinExistence type="predicted"/>
<sequence>MLKIRSCGMFLHSSEHSPKRLDWKRESHDAVTQVQSVRLNSLSPPRHGGLWPFHATSDRPGLGWACPPAVGGQGSAGVLKRHQSPEASAEIPPEHRQEPVAAPCDPPCGPLRKRAKSRVQLAGEEGPSPTPSPWVWLKFSLKSLISPKASDPSHPSRLPQRCKVPLEVGSGVEGATLGPRSLQNAVFLPSFARGLPQPPAFPATPATSAPAQPGPVLDHACQATCSSPGLHPQSVEVRAEVRKSAQCLATAAEQEPGQASPLTVRMPSHKP</sequence>